<evidence type="ECO:0000259" key="1">
    <source>
        <dbReference type="Pfam" id="PF01370"/>
    </source>
</evidence>
<gene>
    <name evidence="2" type="ORF">EHQ62_12440</name>
</gene>
<dbReference type="SUPFAM" id="SSF51735">
    <property type="entry name" value="NAD(P)-binding Rossmann-fold domains"/>
    <property type="match status" value="1"/>
</dbReference>
<name>A0A4Z0ZYU6_9LEPT</name>
<dbReference type="PANTHER" id="PTHR43245">
    <property type="entry name" value="BIFUNCTIONAL POLYMYXIN RESISTANCE PROTEIN ARNA"/>
    <property type="match status" value="1"/>
</dbReference>
<dbReference type="Proteomes" id="UP000297567">
    <property type="component" value="Unassembled WGS sequence"/>
</dbReference>
<dbReference type="InterPro" id="IPR001509">
    <property type="entry name" value="Epimerase_deHydtase"/>
</dbReference>
<comment type="caution">
    <text evidence="2">The sequence shown here is derived from an EMBL/GenBank/DDBJ whole genome shotgun (WGS) entry which is preliminary data.</text>
</comment>
<dbReference type="InterPro" id="IPR036291">
    <property type="entry name" value="NAD(P)-bd_dom_sf"/>
</dbReference>
<evidence type="ECO:0000313" key="2">
    <source>
        <dbReference type="EMBL" id="TGL65375.1"/>
    </source>
</evidence>
<accession>A0A4Z0ZYU6</accession>
<reference evidence="2" key="1">
    <citation type="journal article" date="2019" name="PLoS Negl. Trop. Dis.">
        <title>Revisiting the worldwide diversity of Leptospira species in the environment.</title>
        <authorList>
            <person name="Vincent A.T."/>
            <person name="Schiettekatte O."/>
            <person name="Bourhy P."/>
            <person name="Veyrier F.J."/>
            <person name="Picardeau M."/>
        </authorList>
    </citation>
    <scope>NUCLEOTIDE SEQUENCE [LARGE SCALE GENOMIC DNA]</scope>
    <source>
        <strain evidence="2">201702451</strain>
    </source>
</reference>
<dbReference type="Gene3D" id="3.40.50.720">
    <property type="entry name" value="NAD(P)-binding Rossmann-like Domain"/>
    <property type="match status" value="1"/>
</dbReference>
<organism evidence="2 3">
    <name type="scientific">Leptospira jelokensis</name>
    <dbReference type="NCBI Taxonomy" id="2484931"/>
    <lineage>
        <taxon>Bacteria</taxon>
        <taxon>Pseudomonadati</taxon>
        <taxon>Spirochaetota</taxon>
        <taxon>Spirochaetia</taxon>
        <taxon>Leptospirales</taxon>
        <taxon>Leptospiraceae</taxon>
        <taxon>Leptospira</taxon>
    </lineage>
</organism>
<keyword evidence="3" id="KW-1185">Reference proteome</keyword>
<sequence>MKVLITGGAGYIGSTLIQHLLQTYPNWKLLATDIKPMLGFQNFPNLEFQLLEISDRNAVIDLIQTWQPNSIVHLASILNPPPGMSEETQWKIDVHGTKNVLDGAVYAKTEQVIITSSGAAYGYHKENKEWIEETDPIRGHSAFVYSKHKREVEEILNEYRTNSPDLKQLVLRPGTILGKNVNNLITDMFQKPFVMGILGHKSPFVFIWDEDVIGIIAKGIAEKKEGIFNLAGDGALSLKEISRMIRKPYLPIPAFLLQSILWILRRFRLTQYGPDQIDFLRYRPVLSNKQLKSVFGYIPKYTSKETFIAYLNAKGVPYDEIESF</sequence>
<dbReference type="InterPro" id="IPR050177">
    <property type="entry name" value="Lipid_A_modif_metabolic_enz"/>
</dbReference>
<dbReference type="EMBL" id="RQGH01000026">
    <property type="protein sequence ID" value="TGL65375.1"/>
    <property type="molecule type" value="Genomic_DNA"/>
</dbReference>
<dbReference type="Pfam" id="PF01370">
    <property type="entry name" value="Epimerase"/>
    <property type="match status" value="1"/>
</dbReference>
<protein>
    <submittedName>
        <fullName evidence="2">NAD-dependent epimerase/dehydratase family protein</fullName>
    </submittedName>
</protein>
<proteinExistence type="predicted"/>
<dbReference type="RefSeq" id="WP_135643224.1">
    <property type="nucleotide sequence ID" value="NZ_RQGH01000026.1"/>
</dbReference>
<feature type="domain" description="NAD-dependent epimerase/dehydratase" evidence="1">
    <location>
        <begin position="3"/>
        <end position="190"/>
    </location>
</feature>
<evidence type="ECO:0000313" key="3">
    <source>
        <dbReference type="Proteomes" id="UP000297567"/>
    </source>
</evidence>
<dbReference type="AlphaFoldDB" id="A0A4Z0ZYU6"/>